<sequence>MTHPKNLSILFVFSVFYLRSQLLSLLCHQSIGTTEELLSISRIHGDEPNGETCLHLTRAIRFREASDCYIS</sequence>
<evidence type="ECO:0000313" key="2">
    <source>
        <dbReference type="EMBL" id="KAG5413739.1"/>
    </source>
</evidence>
<accession>A0ABQ7NSF2</accession>
<dbReference type="EMBL" id="JADBGQ010000001">
    <property type="protein sequence ID" value="KAG5413739.1"/>
    <property type="molecule type" value="Genomic_DNA"/>
</dbReference>
<gene>
    <name evidence="2" type="primary">A01g502140.1_BraROA</name>
    <name evidence="2" type="ORF">IGI04_001306</name>
</gene>
<dbReference type="Proteomes" id="UP000823674">
    <property type="component" value="Chromosome A01"/>
</dbReference>
<feature type="chain" id="PRO_5046929925" description="Secreted protein" evidence="1">
    <location>
        <begin position="23"/>
        <end position="71"/>
    </location>
</feature>
<evidence type="ECO:0000313" key="3">
    <source>
        <dbReference type="Proteomes" id="UP000823674"/>
    </source>
</evidence>
<reference evidence="2 3" key="1">
    <citation type="submission" date="2021-03" db="EMBL/GenBank/DDBJ databases">
        <authorList>
            <person name="King G.J."/>
            <person name="Bancroft I."/>
            <person name="Baten A."/>
            <person name="Bloomfield J."/>
            <person name="Borpatragohain P."/>
            <person name="He Z."/>
            <person name="Irish N."/>
            <person name="Irwin J."/>
            <person name="Liu K."/>
            <person name="Mauleon R.P."/>
            <person name="Moore J."/>
            <person name="Morris R."/>
            <person name="Ostergaard L."/>
            <person name="Wang B."/>
            <person name="Wells R."/>
        </authorList>
    </citation>
    <scope>NUCLEOTIDE SEQUENCE [LARGE SCALE GENOMIC DNA]</scope>
    <source>
        <strain evidence="2">R-o-18</strain>
        <tissue evidence="2">Leaf</tissue>
    </source>
</reference>
<organism evidence="2 3">
    <name type="scientific">Brassica rapa subsp. trilocularis</name>
    <dbReference type="NCBI Taxonomy" id="1813537"/>
    <lineage>
        <taxon>Eukaryota</taxon>
        <taxon>Viridiplantae</taxon>
        <taxon>Streptophyta</taxon>
        <taxon>Embryophyta</taxon>
        <taxon>Tracheophyta</taxon>
        <taxon>Spermatophyta</taxon>
        <taxon>Magnoliopsida</taxon>
        <taxon>eudicotyledons</taxon>
        <taxon>Gunneridae</taxon>
        <taxon>Pentapetalae</taxon>
        <taxon>rosids</taxon>
        <taxon>malvids</taxon>
        <taxon>Brassicales</taxon>
        <taxon>Brassicaceae</taxon>
        <taxon>Brassiceae</taxon>
        <taxon>Brassica</taxon>
    </lineage>
</organism>
<keyword evidence="1" id="KW-0732">Signal</keyword>
<keyword evidence="3" id="KW-1185">Reference proteome</keyword>
<protein>
    <recommendedName>
        <fullName evidence="4">Secreted protein</fullName>
    </recommendedName>
</protein>
<evidence type="ECO:0000256" key="1">
    <source>
        <dbReference type="SAM" id="SignalP"/>
    </source>
</evidence>
<evidence type="ECO:0008006" key="4">
    <source>
        <dbReference type="Google" id="ProtNLM"/>
    </source>
</evidence>
<feature type="signal peptide" evidence="1">
    <location>
        <begin position="1"/>
        <end position="22"/>
    </location>
</feature>
<proteinExistence type="predicted"/>
<comment type="caution">
    <text evidence="2">The sequence shown here is derived from an EMBL/GenBank/DDBJ whole genome shotgun (WGS) entry which is preliminary data.</text>
</comment>
<name>A0ABQ7NSF2_BRACM</name>